<dbReference type="EMBL" id="MU854417">
    <property type="protein sequence ID" value="KAK4038881.1"/>
    <property type="molecule type" value="Genomic_DNA"/>
</dbReference>
<keyword evidence="2" id="KW-0472">Membrane</keyword>
<evidence type="ECO:0000313" key="3">
    <source>
        <dbReference type="EMBL" id="KAK4038881.1"/>
    </source>
</evidence>
<keyword evidence="2" id="KW-1133">Transmembrane helix</keyword>
<accession>A0AAN6PGN3</accession>
<reference evidence="4" key="1">
    <citation type="journal article" date="2023" name="Mol. Phylogenet. Evol.">
        <title>Genome-scale phylogeny and comparative genomics of the fungal order Sordariales.</title>
        <authorList>
            <person name="Hensen N."/>
            <person name="Bonometti L."/>
            <person name="Westerberg I."/>
            <person name="Brannstrom I.O."/>
            <person name="Guillou S."/>
            <person name="Cros-Aarteil S."/>
            <person name="Calhoun S."/>
            <person name="Haridas S."/>
            <person name="Kuo A."/>
            <person name="Mondo S."/>
            <person name="Pangilinan J."/>
            <person name="Riley R."/>
            <person name="LaButti K."/>
            <person name="Andreopoulos B."/>
            <person name="Lipzen A."/>
            <person name="Chen C."/>
            <person name="Yan M."/>
            <person name="Daum C."/>
            <person name="Ng V."/>
            <person name="Clum A."/>
            <person name="Steindorff A."/>
            <person name="Ohm R.A."/>
            <person name="Martin F."/>
            <person name="Silar P."/>
            <person name="Natvig D.O."/>
            <person name="Lalanne C."/>
            <person name="Gautier V."/>
            <person name="Ament-Velasquez S.L."/>
            <person name="Kruys A."/>
            <person name="Hutchinson M.I."/>
            <person name="Powell A.J."/>
            <person name="Barry K."/>
            <person name="Miller A.N."/>
            <person name="Grigoriev I.V."/>
            <person name="Debuchy R."/>
            <person name="Gladieux P."/>
            <person name="Hiltunen Thoren M."/>
            <person name="Johannesson H."/>
        </authorList>
    </citation>
    <scope>NUCLEOTIDE SEQUENCE [LARGE SCALE GENOMIC DNA]</scope>
    <source>
        <strain evidence="4">CBS 284.82</strain>
    </source>
</reference>
<dbReference type="AlphaFoldDB" id="A0AAN6PGN3"/>
<dbReference type="PANTHER" id="PTHR42354:SF1">
    <property type="entry name" value="C2H2-TYPE DOMAIN-CONTAINING PROTEIN"/>
    <property type="match status" value="1"/>
</dbReference>
<dbReference type="Proteomes" id="UP001303115">
    <property type="component" value="Unassembled WGS sequence"/>
</dbReference>
<keyword evidence="2" id="KW-0812">Transmembrane</keyword>
<proteinExistence type="predicted"/>
<comment type="caution">
    <text evidence="3">The sequence shown here is derived from an EMBL/GenBank/DDBJ whole genome shotgun (WGS) entry which is preliminary data.</text>
</comment>
<evidence type="ECO:0000313" key="4">
    <source>
        <dbReference type="Proteomes" id="UP001303115"/>
    </source>
</evidence>
<organism evidence="3 4">
    <name type="scientific">Parachaetomium inaequale</name>
    <dbReference type="NCBI Taxonomy" id="2588326"/>
    <lineage>
        <taxon>Eukaryota</taxon>
        <taxon>Fungi</taxon>
        <taxon>Dikarya</taxon>
        <taxon>Ascomycota</taxon>
        <taxon>Pezizomycotina</taxon>
        <taxon>Sordariomycetes</taxon>
        <taxon>Sordariomycetidae</taxon>
        <taxon>Sordariales</taxon>
        <taxon>Chaetomiaceae</taxon>
        <taxon>Parachaetomium</taxon>
    </lineage>
</organism>
<evidence type="ECO:0000256" key="1">
    <source>
        <dbReference type="SAM" id="MobiDB-lite"/>
    </source>
</evidence>
<protein>
    <submittedName>
        <fullName evidence="3">Uncharacterized protein</fullName>
    </submittedName>
</protein>
<evidence type="ECO:0000256" key="2">
    <source>
        <dbReference type="SAM" id="Phobius"/>
    </source>
</evidence>
<name>A0AAN6PGN3_9PEZI</name>
<gene>
    <name evidence="3" type="ORF">C8A01DRAFT_47600</name>
</gene>
<sequence length="372" mass="42350">MEKAEMINEKRLKQGFLLATLVSTVAGTFITTINLYDRLIEQRRQKKLDRGQNKRIKELEKRLNESEEEKRRIKEEGSGVGEGNDGDNNFRNSLQQSGNVIQHEYDRYFANLGPRFAQGDLVAQTQIQGQIILLQGSVIKLLEEALLTGTIPDINRLYNTSEFAREGSIRALRDQYQRLLESAPPQRRPTAPVRRISSTPSLRDHSTDSVWSHRQRSQKALTHNNGGPLFCRCAEDLQQTGRPLESVVDVSRSSAVCVACGSGVGVGDEVDGCRSWRIEKEVAVRGRRYSRGSDDGSEAIVIRTYLLTRRFIFKCHRESSGYACYLCFRHRDRDTLCRSEEGLVSHVTSKHSIIEYEGDSDIRELNRTLPYR</sequence>
<dbReference type="PANTHER" id="PTHR42354">
    <property type="entry name" value="C2H2-TYPE DOMAIN-CONTAINING PROTEIN"/>
    <property type="match status" value="1"/>
</dbReference>
<feature type="region of interest" description="Disordered" evidence="1">
    <location>
        <begin position="62"/>
        <end position="93"/>
    </location>
</feature>
<feature type="transmembrane region" description="Helical" evidence="2">
    <location>
        <begin position="16"/>
        <end position="36"/>
    </location>
</feature>
<feature type="compositionally biased region" description="Basic and acidic residues" evidence="1">
    <location>
        <begin position="62"/>
        <end position="77"/>
    </location>
</feature>
<feature type="compositionally biased region" description="Polar residues" evidence="1">
    <location>
        <begin position="208"/>
        <end position="221"/>
    </location>
</feature>
<keyword evidence="4" id="KW-1185">Reference proteome</keyword>
<feature type="region of interest" description="Disordered" evidence="1">
    <location>
        <begin position="183"/>
        <end position="221"/>
    </location>
</feature>